<gene>
    <name evidence="1" type="ORF">M413DRAFT_348967</name>
</gene>
<reference evidence="1 2" key="1">
    <citation type="submission" date="2014-04" db="EMBL/GenBank/DDBJ databases">
        <authorList>
            <consortium name="DOE Joint Genome Institute"/>
            <person name="Kuo A."/>
            <person name="Gay G."/>
            <person name="Dore J."/>
            <person name="Kohler A."/>
            <person name="Nagy L.G."/>
            <person name="Floudas D."/>
            <person name="Copeland A."/>
            <person name="Barry K.W."/>
            <person name="Cichocki N."/>
            <person name="Veneault-Fourrey C."/>
            <person name="LaButti K."/>
            <person name="Lindquist E.A."/>
            <person name="Lipzen A."/>
            <person name="Lundell T."/>
            <person name="Morin E."/>
            <person name="Murat C."/>
            <person name="Sun H."/>
            <person name="Tunlid A."/>
            <person name="Henrissat B."/>
            <person name="Grigoriev I.V."/>
            <person name="Hibbett D.S."/>
            <person name="Martin F."/>
            <person name="Nordberg H.P."/>
            <person name="Cantor M.N."/>
            <person name="Hua S.X."/>
        </authorList>
    </citation>
    <scope>NUCLEOTIDE SEQUENCE [LARGE SCALE GENOMIC DNA]</scope>
    <source>
        <strain evidence="2">h7</strain>
    </source>
</reference>
<evidence type="ECO:0000313" key="2">
    <source>
        <dbReference type="Proteomes" id="UP000053424"/>
    </source>
</evidence>
<dbReference type="AlphaFoldDB" id="A0A0C3BTF8"/>
<dbReference type="HOGENOM" id="CLU_2979343_0_0_1"/>
<evidence type="ECO:0000313" key="1">
    <source>
        <dbReference type="EMBL" id="KIM35384.1"/>
    </source>
</evidence>
<keyword evidence="2" id="KW-1185">Reference proteome</keyword>
<sequence>MALNGSRVHSYATLSKGPRRRQFAMFIILNWILPSPTKFQKVLSTGISSARGRKLYSH</sequence>
<organism evidence="1 2">
    <name type="scientific">Hebeloma cylindrosporum</name>
    <dbReference type="NCBI Taxonomy" id="76867"/>
    <lineage>
        <taxon>Eukaryota</taxon>
        <taxon>Fungi</taxon>
        <taxon>Dikarya</taxon>
        <taxon>Basidiomycota</taxon>
        <taxon>Agaricomycotina</taxon>
        <taxon>Agaricomycetes</taxon>
        <taxon>Agaricomycetidae</taxon>
        <taxon>Agaricales</taxon>
        <taxon>Agaricineae</taxon>
        <taxon>Hymenogastraceae</taxon>
        <taxon>Hebeloma</taxon>
    </lineage>
</organism>
<protein>
    <submittedName>
        <fullName evidence="1">Uncharacterized protein</fullName>
    </submittedName>
</protein>
<reference evidence="2" key="2">
    <citation type="submission" date="2015-01" db="EMBL/GenBank/DDBJ databases">
        <title>Evolutionary Origins and Diversification of the Mycorrhizal Mutualists.</title>
        <authorList>
            <consortium name="DOE Joint Genome Institute"/>
            <consortium name="Mycorrhizal Genomics Consortium"/>
            <person name="Kohler A."/>
            <person name="Kuo A."/>
            <person name="Nagy L.G."/>
            <person name="Floudas D."/>
            <person name="Copeland A."/>
            <person name="Barry K.W."/>
            <person name="Cichocki N."/>
            <person name="Veneault-Fourrey C."/>
            <person name="LaButti K."/>
            <person name="Lindquist E.A."/>
            <person name="Lipzen A."/>
            <person name="Lundell T."/>
            <person name="Morin E."/>
            <person name="Murat C."/>
            <person name="Riley R."/>
            <person name="Ohm R."/>
            <person name="Sun H."/>
            <person name="Tunlid A."/>
            <person name="Henrissat B."/>
            <person name="Grigoriev I.V."/>
            <person name="Hibbett D.S."/>
            <person name="Martin F."/>
        </authorList>
    </citation>
    <scope>NUCLEOTIDE SEQUENCE [LARGE SCALE GENOMIC DNA]</scope>
    <source>
        <strain evidence="2">h7</strain>
    </source>
</reference>
<accession>A0A0C3BTF8</accession>
<name>A0A0C3BTF8_HEBCY</name>
<dbReference type="Proteomes" id="UP000053424">
    <property type="component" value="Unassembled WGS sequence"/>
</dbReference>
<dbReference type="EMBL" id="KN831821">
    <property type="protein sequence ID" value="KIM35384.1"/>
    <property type="molecule type" value="Genomic_DNA"/>
</dbReference>
<proteinExistence type="predicted"/>